<dbReference type="EMBL" id="JALBCA010000020">
    <property type="protein sequence ID" value="KAI2390051.1"/>
    <property type="molecule type" value="Genomic_DNA"/>
</dbReference>
<organism evidence="1">
    <name type="scientific">Ophidiomyces ophidiicola</name>
    <dbReference type="NCBI Taxonomy" id="1387563"/>
    <lineage>
        <taxon>Eukaryota</taxon>
        <taxon>Fungi</taxon>
        <taxon>Dikarya</taxon>
        <taxon>Ascomycota</taxon>
        <taxon>Pezizomycotina</taxon>
        <taxon>Eurotiomycetes</taxon>
        <taxon>Eurotiomycetidae</taxon>
        <taxon>Onygenales</taxon>
        <taxon>Onygenaceae</taxon>
        <taxon>Ophidiomyces</taxon>
    </lineage>
</organism>
<sequence length="536" mass="58860">MPARTFDNDSSSDGQNGSMATADLGYRHNSHSNGISNGMTSLSLDNAPSKNSTNGAANGNSYYHINGSQNGNSHLMIPMTTNNASPIEGTNGFSNRGLKSKSSRYFNRRANGDMIIHTNGHSSGILDDYDIDAVRDSFPGTESKTIALNNAGGSLVHRGVIESVIRSMSTTQLDLHGGDIKSDHDRAGRASRYKELASFMNAEPDEIAFGPSTTSLLRTLSDSLRPLLNSNSEIIVSMLCHEGNVTPWVALANSLGITIKWWMPAGGPGNTNAQLSVETLKPLLSPKTRLVTCGHVSNIFGTIHKIREVADLVHTIPGAMLCVDGVAWAPHRPIDVKALDVDFYVFSWYKVFGPHLAQMYARRGIQQRHLSSLHHYPFHASSLDLKFHLGNNCFELEDSLIPIVRYINQVGWDKIIAFEEHISRPLVDYLLSHPEVYTLYGEQTLDSNARVPLISFTVNGMSSKAIASEIHNTSNFRIAAGTCYSFRPVHDILRLGDEGVLRVSPAHYNTLEDVEAFVEVLDQVVRSKLRNCPTPY</sequence>
<reference evidence="1" key="1">
    <citation type="journal article" date="2022" name="bioRxiv">
        <title>Population genetic analysis of Ophidiomyces ophidiicola, the causative agent of snake fungal disease, indicates recent introductions to the USA.</title>
        <authorList>
            <person name="Ladner J.T."/>
            <person name="Palmer J.M."/>
            <person name="Ettinger C.L."/>
            <person name="Stajich J.E."/>
            <person name="Farrell T.M."/>
            <person name="Glorioso B.M."/>
            <person name="Lawson B."/>
            <person name="Price S.J."/>
            <person name="Stengle A.G."/>
            <person name="Grear D.A."/>
            <person name="Lorch J.M."/>
        </authorList>
    </citation>
    <scope>NUCLEOTIDE SEQUENCE</scope>
    <source>
        <strain evidence="1">NWHC 24266-5</strain>
    </source>
</reference>
<comment type="caution">
    <text evidence="1">The sequence shown here is derived from an EMBL/GenBank/DDBJ whole genome shotgun (WGS) entry which is preliminary data.</text>
</comment>
<gene>
    <name evidence="1" type="ORF">LOY88_001859</name>
</gene>
<accession>A0ACB8V1C9</accession>
<evidence type="ECO:0000313" key="1">
    <source>
        <dbReference type="EMBL" id="KAI2390051.1"/>
    </source>
</evidence>
<proteinExistence type="predicted"/>
<name>A0ACB8V1C9_9EURO</name>
<protein>
    <submittedName>
        <fullName evidence="1">Uncharacterized protein</fullName>
    </submittedName>
</protein>